<gene>
    <name evidence="7" type="ORF">B4U79_18992</name>
</gene>
<dbReference type="GO" id="GO:0006417">
    <property type="term" value="P:regulation of translation"/>
    <property type="evidence" value="ECO:0007669"/>
    <property type="project" value="UniProtKB-KW"/>
</dbReference>
<evidence type="ECO:0000313" key="7">
    <source>
        <dbReference type="EMBL" id="RWS11608.1"/>
    </source>
</evidence>
<organism evidence="7 8">
    <name type="scientific">Dinothrombium tinctorium</name>
    <dbReference type="NCBI Taxonomy" id="1965070"/>
    <lineage>
        <taxon>Eukaryota</taxon>
        <taxon>Metazoa</taxon>
        <taxon>Ecdysozoa</taxon>
        <taxon>Arthropoda</taxon>
        <taxon>Chelicerata</taxon>
        <taxon>Arachnida</taxon>
        <taxon>Acari</taxon>
        <taxon>Acariformes</taxon>
        <taxon>Trombidiformes</taxon>
        <taxon>Prostigmata</taxon>
        <taxon>Anystina</taxon>
        <taxon>Parasitengona</taxon>
        <taxon>Trombidioidea</taxon>
        <taxon>Trombidiidae</taxon>
        <taxon>Dinothrombium</taxon>
    </lineage>
</organism>
<evidence type="ECO:0000256" key="5">
    <source>
        <dbReference type="ARBA" id="ARBA00022917"/>
    </source>
</evidence>
<evidence type="ECO:0000313" key="8">
    <source>
        <dbReference type="Proteomes" id="UP000285301"/>
    </source>
</evidence>
<dbReference type="AlphaFoldDB" id="A0A443R8K9"/>
<evidence type="ECO:0000256" key="2">
    <source>
        <dbReference type="ARBA" id="ARBA00022540"/>
    </source>
</evidence>
<comment type="similarity">
    <text evidence="1 6">Belongs to the eukaryotic initiation factor 4E family.</text>
</comment>
<evidence type="ECO:0000256" key="3">
    <source>
        <dbReference type="ARBA" id="ARBA00022845"/>
    </source>
</evidence>
<reference evidence="7 8" key="1">
    <citation type="journal article" date="2018" name="Gigascience">
        <title>Genomes of trombidid mites reveal novel predicted allergens and laterally-transferred genes associated with secondary metabolism.</title>
        <authorList>
            <person name="Dong X."/>
            <person name="Chaisiri K."/>
            <person name="Xia D."/>
            <person name="Armstrong S.D."/>
            <person name="Fang Y."/>
            <person name="Donnelly M.J."/>
            <person name="Kadowaki T."/>
            <person name="McGarry J.W."/>
            <person name="Darby A.C."/>
            <person name="Makepeace B.L."/>
        </authorList>
    </citation>
    <scope>NUCLEOTIDE SEQUENCE [LARGE SCALE GENOMIC DNA]</scope>
    <source>
        <strain evidence="7">UoL-WK</strain>
    </source>
</reference>
<proteinExistence type="inferred from homology"/>
<dbReference type="GO" id="GO:0000340">
    <property type="term" value="F:RNA 7-methylguanosine cap binding"/>
    <property type="evidence" value="ECO:0007669"/>
    <property type="project" value="TreeGrafter"/>
</dbReference>
<evidence type="ECO:0000256" key="4">
    <source>
        <dbReference type="ARBA" id="ARBA00022884"/>
    </source>
</evidence>
<keyword evidence="2 6" id="KW-0396">Initiation factor</keyword>
<evidence type="ECO:0000256" key="6">
    <source>
        <dbReference type="RuleBase" id="RU004374"/>
    </source>
</evidence>
<accession>A0A443R8K9</accession>
<keyword evidence="3" id="KW-0810">Translation regulation</keyword>
<keyword evidence="5 6" id="KW-0648">Protein biosynthesis</keyword>
<dbReference type="OrthoDB" id="590761at2759"/>
<keyword evidence="4 6" id="KW-0694">RNA-binding</keyword>
<dbReference type="Proteomes" id="UP000285301">
    <property type="component" value="Unassembled WGS sequence"/>
</dbReference>
<dbReference type="Gene3D" id="3.30.760.10">
    <property type="entry name" value="RNA Cap, Translation Initiation Factor Eif4e"/>
    <property type="match status" value="1"/>
</dbReference>
<dbReference type="PANTHER" id="PTHR11960">
    <property type="entry name" value="EUKARYOTIC TRANSLATION INITIATION FACTOR 4E RELATED"/>
    <property type="match status" value="1"/>
</dbReference>
<dbReference type="GO" id="GO:0016281">
    <property type="term" value="C:eukaryotic translation initiation factor 4F complex"/>
    <property type="evidence" value="ECO:0007669"/>
    <property type="project" value="TreeGrafter"/>
</dbReference>
<protein>
    <submittedName>
        <fullName evidence="7">Eukaryotic translation initiation factor 4E type 1B-like protein</fullName>
    </submittedName>
</protein>
<dbReference type="InterPro" id="IPR023398">
    <property type="entry name" value="TIF_eIF4e-like"/>
</dbReference>
<sequence>METSKQLLKKDWVLYHYRPNTTRKTFSSLNDAYRQFWESFHFIAKFSSVENFLALDGQQKRVSNLTHGNDCYVFKHDIPIDWTHPRNIEGGRWIFKYDTTISGSQLDNIFYQSVLCLVSEDCWNEREKICGIAIHIRNKMNKICVWTSDHKNPDEIIKIGKVFKEKIGYTETATYEVHREAQRELRPQPAYSI</sequence>
<dbReference type="PANTHER" id="PTHR11960:SF8">
    <property type="entry name" value="EUKARYOTIC TRANSLATION INITIATION FACTOR 4E1-RELATED"/>
    <property type="match status" value="1"/>
</dbReference>
<comment type="caution">
    <text evidence="7">The sequence shown here is derived from an EMBL/GenBank/DDBJ whole genome shotgun (WGS) entry which is preliminary data.</text>
</comment>
<dbReference type="Pfam" id="PF01652">
    <property type="entry name" value="IF4E"/>
    <property type="match status" value="1"/>
</dbReference>
<dbReference type="InterPro" id="IPR001040">
    <property type="entry name" value="TIF_eIF_4E"/>
</dbReference>
<evidence type="ECO:0000256" key="1">
    <source>
        <dbReference type="ARBA" id="ARBA00009860"/>
    </source>
</evidence>
<keyword evidence="8" id="KW-1185">Reference proteome</keyword>
<dbReference type="EMBL" id="NCKU01001633">
    <property type="protein sequence ID" value="RWS11608.1"/>
    <property type="molecule type" value="Genomic_DNA"/>
</dbReference>
<dbReference type="SUPFAM" id="SSF55418">
    <property type="entry name" value="eIF4e-like"/>
    <property type="match status" value="1"/>
</dbReference>
<dbReference type="STRING" id="1965070.A0A443R8K9"/>
<name>A0A443R8K9_9ACAR</name>
<dbReference type="GO" id="GO:0003743">
    <property type="term" value="F:translation initiation factor activity"/>
    <property type="evidence" value="ECO:0007669"/>
    <property type="project" value="UniProtKB-KW"/>
</dbReference>